<gene>
    <name evidence="2" type="ORF">AFUS01_LOCUS6748</name>
</gene>
<dbReference type="Proteomes" id="UP000708208">
    <property type="component" value="Unassembled WGS sequence"/>
</dbReference>
<evidence type="ECO:0000313" key="3">
    <source>
        <dbReference type="Proteomes" id="UP000708208"/>
    </source>
</evidence>
<keyword evidence="1" id="KW-0732">Signal</keyword>
<name>A0A8J2JML6_9HEXA</name>
<dbReference type="AlphaFoldDB" id="A0A8J2JML6"/>
<organism evidence="2 3">
    <name type="scientific">Allacma fusca</name>
    <dbReference type="NCBI Taxonomy" id="39272"/>
    <lineage>
        <taxon>Eukaryota</taxon>
        <taxon>Metazoa</taxon>
        <taxon>Ecdysozoa</taxon>
        <taxon>Arthropoda</taxon>
        <taxon>Hexapoda</taxon>
        <taxon>Collembola</taxon>
        <taxon>Symphypleona</taxon>
        <taxon>Sminthuridae</taxon>
        <taxon>Allacma</taxon>
    </lineage>
</organism>
<reference evidence="2" key="1">
    <citation type="submission" date="2021-06" db="EMBL/GenBank/DDBJ databases">
        <authorList>
            <person name="Hodson N. C."/>
            <person name="Mongue J. A."/>
            <person name="Jaron S. K."/>
        </authorList>
    </citation>
    <scope>NUCLEOTIDE SEQUENCE</scope>
</reference>
<dbReference type="OrthoDB" id="6340939at2759"/>
<evidence type="ECO:0000256" key="1">
    <source>
        <dbReference type="SAM" id="SignalP"/>
    </source>
</evidence>
<dbReference type="EMBL" id="CAJVCH010044467">
    <property type="protein sequence ID" value="CAG7717284.1"/>
    <property type="molecule type" value="Genomic_DNA"/>
</dbReference>
<evidence type="ECO:0000313" key="2">
    <source>
        <dbReference type="EMBL" id="CAG7717284.1"/>
    </source>
</evidence>
<sequence length="223" mass="23621">MKMQFRSLVLIALVNLGLVALTSSHGAGLGVIIPLLPIAAITGHAGLWGSGLTGAALLKLKAAAALGALFVLKRGHAGINVQIGHQGEGWGQGNGWGWRRRRSVDESSNDARGETTDLDMAQYDPSLDEVLQYDQLGCGLRLVCELSATPEGSLSEDEKLILELFGRDEKAPNPTKSSRGKLSYSYAALLGGSAKSGETCSKVYGRCPYTGHQIMQSLRDANV</sequence>
<keyword evidence="3" id="KW-1185">Reference proteome</keyword>
<feature type="signal peptide" evidence="1">
    <location>
        <begin position="1"/>
        <end position="24"/>
    </location>
</feature>
<feature type="chain" id="PRO_5035291323" evidence="1">
    <location>
        <begin position="25"/>
        <end position="223"/>
    </location>
</feature>
<comment type="caution">
    <text evidence="2">The sequence shown here is derived from an EMBL/GenBank/DDBJ whole genome shotgun (WGS) entry which is preliminary data.</text>
</comment>
<accession>A0A8J2JML6</accession>
<proteinExistence type="predicted"/>
<protein>
    <submittedName>
        <fullName evidence="2">Uncharacterized protein</fullName>
    </submittedName>
</protein>